<dbReference type="AlphaFoldDB" id="A0A1W4X154"/>
<keyword evidence="4" id="KW-1185">Reference proteome</keyword>
<evidence type="ECO:0000256" key="1">
    <source>
        <dbReference type="PROSITE-ProRule" id="PRU00047"/>
    </source>
</evidence>
<evidence type="ECO:0000256" key="2">
    <source>
        <dbReference type="SAM" id="MobiDB-lite"/>
    </source>
</evidence>
<feature type="compositionally biased region" description="Low complexity" evidence="2">
    <location>
        <begin position="402"/>
        <end position="431"/>
    </location>
</feature>
<gene>
    <name evidence="5" type="primary">LOC108740118</name>
</gene>
<dbReference type="OrthoDB" id="6361509at2759"/>
<reference evidence="5" key="1">
    <citation type="submission" date="2025-08" db="UniProtKB">
        <authorList>
            <consortium name="RefSeq"/>
        </authorList>
    </citation>
    <scope>IDENTIFICATION</scope>
    <source>
        <tissue evidence="5">Entire body</tissue>
    </source>
</reference>
<dbReference type="GO" id="GO:0008270">
    <property type="term" value="F:zinc ion binding"/>
    <property type="evidence" value="ECO:0007669"/>
    <property type="project" value="UniProtKB-KW"/>
</dbReference>
<name>A0A1W4X154_AGRPL</name>
<evidence type="ECO:0000313" key="5">
    <source>
        <dbReference type="RefSeq" id="XP_018329824.1"/>
    </source>
</evidence>
<dbReference type="GeneID" id="108740118"/>
<dbReference type="InParanoid" id="A0A1W4X154"/>
<dbReference type="GO" id="GO:0003676">
    <property type="term" value="F:nucleic acid binding"/>
    <property type="evidence" value="ECO:0007669"/>
    <property type="project" value="InterPro"/>
</dbReference>
<dbReference type="InterPro" id="IPR057327">
    <property type="entry name" value="Vts1_dom"/>
</dbReference>
<dbReference type="RefSeq" id="XP_018329824.1">
    <property type="nucleotide sequence ID" value="XM_018474322.2"/>
</dbReference>
<sequence>MVCKEDVLLWFKDLEGYKRIEFMYELINMCVSFEVRLLGSCIEEIGKHSYQELRGPAITANDIDKLSKDGTFSNGLLDETTRHRAVIYLSLLSSRNCKCAEWFYKKLLRTESIESYIVNNNCKDENLLSELLLLYTIAFYHPAFTFEQKTFFGNMLTYLMEQKERKRRISPKPFGGYPPGFGYPMTPKISQPLPEISQIPVKTASPMCHGDSTNIHHHPPCLPAQPTLGTPLEFVQMWTRPAPFPGTISGAPDVAPFPPQPISPIISQPSSPTASRAASPHRTAFPPIRSTTVLQPLPPITLQSQPPSIEIMPQLPLDPLSHTSVMGSFSNDLKNADDELSHIQDDKPRDNNSWLASMVVPVDIKPPNGIRFPPYKVPPPSSQQYFFEQMQALNLDGESSLHRSNSSSSTSSLNQSPPDTPTITPTTTPHGPGRGAIAPTSSSDGKVRVNGLPSAPPPPLPYAPLCDTSCPPPPPPVPYTNYPPHRTVFQYTQSFRPPFSCPYTYQPAENVIYSSYSGAPYVPIMISGGAAAPPLPPRNSNCYNCGACGHIGAECPAQTIEEITQKKAYTLEFNASLPDTDNK</sequence>
<dbReference type="PROSITE" id="PS50158">
    <property type="entry name" value="ZF_CCHC"/>
    <property type="match status" value="1"/>
</dbReference>
<organism evidence="4 5">
    <name type="scientific">Agrilus planipennis</name>
    <name type="common">Emerald ash borer</name>
    <name type="synonym">Agrilus marcopoli</name>
    <dbReference type="NCBI Taxonomy" id="224129"/>
    <lineage>
        <taxon>Eukaryota</taxon>
        <taxon>Metazoa</taxon>
        <taxon>Ecdysozoa</taxon>
        <taxon>Arthropoda</taxon>
        <taxon>Hexapoda</taxon>
        <taxon>Insecta</taxon>
        <taxon>Pterygota</taxon>
        <taxon>Neoptera</taxon>
        <taxon>Endopterygota</taxon>
        <taxon>Coleoptera</taxon>
        <taxon>Polyphaga</taxon>
        <taxon>Elateriformia</taxon>
        <taxon>Buprestoidea</taxon>
        <taxon>Buprestidae</taxon>
        <taxon>Agrilinae</taxon>
        <taxon>Agrilus</taxon>
    </lineage>
</organism>
<evidence type="ECO:0000259" key="3">
    <source>
        <dbReference type="PROSITE" id="PS50158"/>
    </source>
</evidence>
<accession>A0A1W4X154</accession>
<dbReference type="PANTHER" id="PTHR16195:SF16">
    <property type="entry name" value="ZINC FINGER CCHC DOMAIN-CONTAINING PROTEIN 14"/>
    <property type="match status" value="1"/>
</dbReference>
<protein>
    <submittedName>
        <fullName evidence="5">Leucine-rich repeat extensin-like protein 5 isoform X1</fullName>
    </submittedName>
</protein>
<keyword evidence="1" id="KW-0479">Metal-binding</keyword>
<dbReference type="InterPro" id="IPR058599">
    <property type="entry name" value="PHAT_Smg/ZCCHC2-like"/>
</dbReference>
<keyword evidence="1" id="KW-0863">Zinc-finger</keyword>
<feature type="domain" description="CCHC-type" evidence="3">
    <location>
        <begin position="542"/>
        <end position="556"/>
    </location>
</feature>
<proteinExistence type="predicted"/>
<dbReference type="FunCoup" id="A0A1W4X154">
    <property type="interactions" value="9"/>
</dbReference>
<keyword evidence="1" id="KW-0862">Zinc</keyword>
<evidence type="ECO:0000313" key="4">
    <source>
        <dbReference type="Proteomes" id="UP000192223"/>
    </source>
</evidence>
<dbReference type="Pfam" id="PF25479">
    <property type="entry name" value="Vts1"/>
    <property type="match status" value="1"/>
</dbReference>
<dbReference type="Proteomes" id="UP000192223">
    <property type="component" value="Unplaced"/>
</dbReference>
<dbReference type="STRING" id="224129.A0A1W4X154"/>
<feature type="region of interest" description="Disordered" evidence="2">
    <location>
        <begin position="397"/>
        <end position="454"/>
    </location>
</feature>
<dbReference type="Pfam" id="PF26034">
    <property type="entry name" value="PHAT_SMAUG"/>
    <property type="match status" value="1"/>
</dbReference>
<dbReference type="InterPro" id="IPR001878">
    <property type="entry name" value="Znf_CCHC"/>
</dbReference>
<dbReference type="KEGG" id="apln:108740118"/>
<dbReference type="InterPro" id="IPR042344">
    <property type="entry name" value="ZCCHC14"/>
</dbReference>
<dbReference type="PANTHER" id="PTHR16195">
    <property type="entry name" value="ZINC FINGER CCHC DOMAIN CONTAINING PROTEIN"/>
    <property type="match status" value="1"/>
</dbReference>